<dbReference type="SUPFAM" id="SSF47644">
    <property type="entry name" value="Methionine synthase domain"/>
    <property type="match status" value="1"/>
</dbReference>
<dbReference type="GO" id="GO:0031419">
    <property type="term" value="F:cobalamin binding"/>
    <property type="evidence" value="ECO:0007669"/>
    <property type="project" value="InterPro"/>
</dbReference>
<dbReference type="GO" id="GO:0050667">
    <property type="term" value="P:homocysteine metabolic process"/>
    <property type="evidence" value="ECO:0007669"/>
    <property type="project" value="TreeGrafter"/>
</dbReference>
<name>A0A1M6BX40_9FIRM</name>
<dbReference type="CDD" id="cd02070">
    <property type="entry name" value="corrinoid_protein_B12-BD"/>
    <property type="match status" value="1"/>
</dbReference>
<dbReference type="EMBL" id="FQYT01000004">
    <property type="protein sequence ID" value="SHI53237.1"/>
    <property type="molecule type" value="Genomic_DNA"/>
</dbReference>
<dbReference type="Pfam" id="PF02607">
    <property type="entry name" value="B12-binding_2"/>
    <property type="match status" value="1"/>
</dbReference>
<evidence type="ECO:0000256" key="1">
    <source>
        <dbReference type="ARBA" id="ARBA00010854"/>
    </source>
</evidence>
<dbReference type="SUPFAM" id="SSF52242">
    <property type="entry name" value="Cobalamin (vitamin B12)-binding domain"/>
    <property type="match status" value="1"/>
</dbReference>
<dbReference type="GO" id="GO:0008705">
    <property type="term" value="F:methionine synthase activity"/>
    <property type="evidence" value="ECO:0007669"/>
    <property type="project" value="TreeGrafter"/>
</dbReference>
<dbReference type="OrthoDB" id="9803687at2"/>
<comment type="similarity">
    <text evidence="1">Belongs to the methylamine corrinoid protein family.</text>
</comment>
<dbReference type="PROSITE" id="PS51332">
    <property type="entry name" value="B12_BINDING"/>
    <property type="match status" value="1"/>
</dbReference>
<dbReference type="Gene3D" id="3.40.50.280">
    <property type="entry name" value="Cobalamin-binding domain"/>
    <property type="match status" value="1"/>
</dbReference>
<dbReference type="GO" id="GO:0046872">
    <property type="term" value="F:metal ion binding"/>
    <property type="evidence" value="ECO:0007669"/>
    <property type="project" value="UniProtKB-KW"/>
</dbReference>
<dbReference type="GO" id="GO:0005829">
    <property type="term" value="C:cytosol"/>
    <property type="evidence" value="ECO:0007669"/>
    <property type="project" value="TreeGrafter"/>
</dbReference>
<dbReference type="Proteomes" id="UP000184342">
    <property type="component" value="Unassembled WGS sequence"/>
</dbReference>
<keyword evidence="3" id="KW-0170">Cobalt</keyword>
<evidence type="ECO:0000313" key="6">
    <source>
        <dbReference type="EMBL" id="SHI53237.1"/>
    </source>
</evidence>
<dbReference type="PROSITE" id="PS51337">
    <property type="entry name" value="B12_BINDING_NTER"/>
    <property type="match status" value="1"/>
</dbReference>
<dbReference type="PANTHER" id="PTHR45833">
    <property type="entry name" value="METHIONINE SYNTHASE"/>
    <property type="match status" value="1"/>
</dbReference>
<sequence>MSKLNEIAVAVDTGKSKVIGALVQEAINEGIDPKDILNIGMLDAMAVVGEKFKNHVYFVPEMMVAARAMKKGLEVLRPHLAAENAKKLGKMVMGTVAGDLHDIGKNLVIMMIESVGFEVVDLGVDVPVEKFLEAASDPDVDIVGLSTLLTTTMPALEEAVKALNALPNRSQFKIMVGGAPVTQDYATFVGADGYSMDAVSAADLAKTYVA</sequence>
<feature type="domain" description="B12-binding" evidence="4">
    <location>
        <begin position="88"/>
        <end position="210"/>
    </location>
</feature>
<evidence type="ECO:0000313" key="7">
    <source>
        <dbReference type="Proteomes" id="UP000184342"/>
    </source>
</evidence>
<dbReference type="InterPro" id="IPR036594">
    <property type="entry name" value="Meth_synthase_dom"/>
</dbReference>
<dbReference type="Gene3D" id="1.10.1240.10">
    <property type="entry name" value="Methionine synthase domain"/>
    <property type="match status" value="1"/>
</dbReference>
<accession>A0A1M6BX40</accession>
<feature type="domain" description="B12-binding N-terminal" evidence="5">
    <location>
        <begin position="1"/>
        <end position="88"/>
    </location>
</feature>
<evidence type="ECO:0000256" key="3">
    <source>
        <dbReference type="ARBA" id="ARBA00023285"/>
    </source>
</evidence>
<reference evidence="6 7" key="1">
    <citation type="submission" date="2016-11" db="EMBL/GenBank/DDBJ databases">
        <authorList>
            <person name="Jaros S."/>
            <person name="Januszkiewicz K."/>
            <person name="Wedrychowicz H."/>
        </authorList>
    </citation>
    <scope>NUCLEOTIDE SEQUENCE [LARGE SCALE GENOMIC DNA]</scope>
    <source>
        <strain evidence="6 7">DSM 15970</strain>
    </source>
</reference>
<dbReference type="GO" id="GO:0046653">
    <property type="term" value="P:tetrahydrofolate metabolic process"/>
    <property type="evidence" value="ECO:0007669"/>
    <property type="project" value="TreeGrafter"/>
</dbReference>
<gene>
    <name evidence="6" type="ORF">SAMN02745691_00413</name>
</gene>
<evidence type="ECO:0000256" key="2">
    <source>
        <dbReference type="ARBA" id="ARBA00022723"/>
    </source>
</evidence>
<keyword evidence="7" id="KW-1185">Reference proteome</keyword>
<dbReference type="InterPro" id="IPR050554">
    <property type="entry name" value="Met_Synthase/Corrinoid"/>
</dbReference>
<keyword evidence="2" id="KW-0479">Metal-binding</keyword>
<dbReference type="InterPro" id="IPR006158">
    <property type="entry name" value="Cobalamin-bd"/>
</dbReference>
<proteinExistence type="inferred from homology"/>
<evidence type="ECO:0000259" key="5">
    <source>
        <dbReference type="PROSITE" id="PS51337"/>
    </source>
</evidence>
<dbReference type="PANTHER" id="PTHR45833:SF1">
    <property type="entry name" value="METHIONINE SYNTHASE"/>
    <property type="match status" value="1"/>
</dbReference>
<evidence type="ECO:0000259" key="4">
    <source>
        <dbReference type="PROSITE" id="PS51332"/>
    </source>
</evidence>
<dbReference type="InterPro" id="IPR003759">
    <property type="entry name" value="Cbl-bd_cap"/>
</dbReference>
<dbReference type="STRING" id="1122934.SAMN02745691_00413"/>
<dbReference type="Pfam" id="PF02310">
    <property type="entry name" value="B12-binding"/>
    <property type="match status" value="1"/>
</dbReference>
<dbReference type="SMART" id="SM01018">
    <property type="entry name" value="B12-binding_2"/>
    <property type="match status" value="1"/>
</dbReference>
<organism evidence="6 7">
    <name type="scientific">Parasporobacterium paucivorans DSM 15970</name>
    <dbReference type="NCBI Taxonomy" id="1122934"/>
    <lineage>
        <taxon>Bacteria</taxon>
        <taxon>Bacillati</taxon>
        <taxon>Bacillota</taxon>
        <taxon>Clostridia</taxon>
        <taxon>Lachnospirales</taxon>
        <taxon>Lachnospiraceae</taxon>
        <taxon>Parasporobacterium</taxon>
    </lineage>
</organism>
<dbReference type="FunFam" id="3.40.50.280:FF:000003">
    <property type="entry name" value="Dimethylamine methyltransferase corrinoid protein"/>
    <property type="match status" value="1"/>
</dbReference>
<protein>
    <submittedName>
        <fullName evidence="6">Methylmalonyl-CoA mutase C-terminal domain-containing protein</fullName>
    </submittedName>
</protein>
<dbReference type="AlphaFoldDB" id="A0A1M6BX40"/>
<dbReference type="InterPro" id="IPR036724">
    <property type="entry name" value="Cobalamin-bd_sf"/>
</dbReference>
<dbReference type="RefSeq" id="WP_073992706.1">
    <property type="nucleotide sequence ID" value="NZ_FQYT01000004.1"/>
</dbReference>